<feature type="compositionally biased region" description="Polar residues" evidence="1">
    <location>
        <begin position="67"/>
        <end position="76"/>
    </location>
</feature>
<sequence length="76" mass="8428">MPRTNSSQFQLLVEFMARNGDLSKPTEGPQGRATNIRRWSELGEMLYMVTARQQRDGGNLEAGPPSVASSTAEMDR</sequence>
<dbReference type="AlphaFoldDB" id="A0A5E4PWH2"/>
<evidence type="ECO:0000313" key="2">
    <source>
        <dbReference type="EMBL" id="VVC89615.1"/>
    </source>
</evidence>
<reference evidence="2 3" key="1">
    <citation type="submission" date="2017-07" db="EMBL/GenBank/DDBJ databases">
        <authorList>
            <person name="Talla V."/>
            <person name="Backstrom N."/>
        </authorList>
    </citation>
    <scope>NUCLEOTIDE SEQUENCE [LARGE SCALE GENOMIC DNA]</scope>
</reference>
<gene>
    <name evidence="2" type="ORF">LSINAPIS_LOCUS2690</name>
</gene>
<evidence type="ECO:0000256" key="1">
    <source>
        <dbReference type="SAM" id="MobiDB-lite"/>
    </source>
</evidence>
<feature type="region of interest" description="Disordered" evidence="1">
    <location>
        <begin position="53"/>
        <end position="76"/>
    </location>
</feature>
<accession>A0A5E4PWH2</accession>
<keyword evidence="3" id="KW-1185">Reference proteome</keyword>
<organism evidence="2 3">
    <name type="scientific">Leptidea sinapis</name>
    <dbReference type="NCBI Taxonomy" id="189913"/>
    <lineage>
        <taxon>Eukaryota</taxon>
        <taxon>Metazoa</taxon>
        <taxon>Ecdysozoa</taxon>
        <taxon>Arthropoda</taxon>
        <taxon>Hexapoda</taxon>
        <taxon>Insecta</taxon>
        <taxon>Pterygota</taxon>
        <taxon>Neoptera</taxon>
        <taxon>Endopterygota</taxon>
        <taxon>Lepidoptera</taxon>
        <taxon>Glossata</taxon>
        <taxon>Ditrysia</taxon>
        <taxon>Papilionoidea</taxon>
        <taxon>Pieridae</taxon>
        <taxon>Dismorphiinae</taxon>
        <taxon>Leptidea</taxon>
    </lineage>
</organism>
<evidence type="ECO:0000313" key="3">
    <source>
        <dbReference type="Proteomes" id="UP000324832"/>
    </source>
</evidence>
<proteinExistence type="predicted"/>
<dbReference type="EMBL" id="FZQP02000582">
    <property type="protein sequence ID" value="VVC89615.1"/>
    <property type="molecule type" value="Genomic_DNA"/>
</dbReference>
<name>A0A5E4PWH2_9NEOP</name>
<dbReference type="Proteomes" id="UP000324832">
    <property type="component" value="Unassembled WGS sequence"/>
</dbReference>
<protein>
    <submittedName>
        <fullName evidence="2">Uncharacterized protein</fullName>
    </submittedName>
</protein>